<dbReference type="EMBL" id="CP058606">
    <property type="protein sequence ID" value="QLG72304.1"/>
    <property type="molecule type" value="Genomic_DNA"/>
</dbReference>
<feature type="domain" description="Peptidase M20 dimerisation" evidence="8">
    <location>
        <begin position="250"/>
        <end position="402"/>
    </location>
</feature>
<dbReference type="GO" id="GO:0004181">
    <property type="term" value="F:metallocarboxypeptidase activity"/>
    <property type="evidence" value="ECO:0007669"/>
    <property type="project" value="InterPro"/>
</dbReference>
<dbReference type="Pfam" id="PF01546">
    <property type="entry name" value="Peptidase_M20"/>
    <property type="match status" value="1"/>
</dbReference>
<evidence type="ECO:0000313" key="9">
    <source>
        <dbReference type="EMBL" id="QLG72304.1"/>
    </source>
</evidence>
<comment type="similarity">
    <text evidence="1">Belongs to the peptidase M20A family.</text>
</comment>
<feature type="binding site" evidence="7">
    <location>
        <position position="164"/>
    </location>
    <ligand>
        <name>Zn(2+)</name>
        <dbReference type="ChEBI" id="CHEBI:29105"/>
        <label>1</label>
    </ligand>
</feature>
<protein>
    <recommendedName>
        <fullName evidence="8">Peptidase M20 dimerisation domain-containing protein</fullName>
    </recommendedName>
</protein>
<feature type="active site" evidence="6">
    <location>
        <position position="130"/>
    </location>
</feature>
<name>A0A7H9B1P4_ZYGMR</name>
<dbReference type="InterPro" id="IPR036264">
    <property type="entry name" value="Bact_exopeptidase_dim_dom"/>
</dbReference>
<dbReference type="GO" id="GO:0046872">
    <property type="term" value="F:metal ion binding"/>
    <property type="evidence" value="ECO:0007669"/>
    <property type="project" value="UniProtKB-KW"/>
</dbReference>
<evidence type="ECO:0000256" key="7">
    <source>
        <dbReference type="PIRSR" id="PIRSR037217-2"/>
    </source>
</evidence>
<keyword evidence="4" id="KW-0378">Hydrolase</keyword>
<evidence type="ECO:0000259" key="8">
    <source>
        <dbReference type="Pfam" id="PF07687"/>
    </source>
</evidence>
<dbReference type="PANTHER" id="PTHR45962:SF1">
    <property type="entry name" value="N-FATTY-ACYL-AMINO ACID SYNTHASE_HYDROLASE PM20D1"/>
    <property type="match status" value="1"/>
</dbReference>
<dbReference type="Pfam" id="PF07687">
    <property type="entry name" value="M20_dimer"/>
    <property type="match status" value="1"/>
</dbReference>
<dbReference type="Gene3D" id="3.30.70.360">
    <property type="match status" value="1"/>
</dbReference>
<organism evidence="9 10">
    <name type="scientific">Zygotorulaspora mrakii</name>
    <name type="common">Zygosaccharomyces mrakii</name>
    <dbReference type="NCBI Taxonomy" id="42260"/>
    <lineage>
        <taxon>Eukaryota</taxon>
        <taxon>Fungi</taxon>
        <taxon>Dikarya</taxon>
        <taxon>Ascomycota</taxon>
        <taxon>Saccharomycotina</taxon>
        <taxon>Saccharomycetes</taxon>
        <taxon>Saccharomycetales</taxon>
        <taxon>Saccharomycetaceae</taxon>
        <taxon>Zygotorulaspora</taxon>
    </lineage>
</organism>
<feature type="binding site" evidence="7">
    <location>
        <position position="199"/>
    </location>
    <ligand>
        <name>Zn(2+)</name>
        <dbReference type="ChEBI" id="CHEBI:29105"/>
        <label>1</label>
    </ligand>
</feature>
<dbReference type="RefSeq" id="XP_037144032.1">
    <property type="nucleotide sequence ID" value="XM_037288137.1"/>
</dbReference>
<evidence type="ECO:0000256" key="4">
    <source>
        <dbReference type="ARBA" id="ARBA00022801"/>
    </source>
</evidence>
<dbReference type="GeneID" id="59236002"/>
<dbReference type="GO" id="GO:0051603">
    <property type="term" value="P:proteolysis involved in protein catabolic process"/>
    <property type="evidence" value="ECO:0007669"/>
    <property type="project" value="TreeGrafter"/>
</dbReference>
<keyword evidence="2" id="KW-0645">Protease</keyword>
<feature type="binding site" evidence="7">
    <location>
        <position position="164"/>
    </location>
    <ligand>
        <name>Zn(2+)</name>
        <dbReference type="ChEBI" id="CHEBI:29105"/>
        <label>2</label>
    </ligand>
</feature>
<dbReference type="Gene3D" id="1.10.150.900">
    <property type="match status" value="1"/>
</dbReference>
<keyword evidence="3 7" id="KW-0479">Metal-binding</keyword>
<dbReference type="InterPro" id="IPR047177">
    <property type="entry name" value="Pept_M20A"/>
</dbReference>
<feature type="active site" description="Proton acceptor" evidence="6">
    <location>
        <position position="198"/>
    </location>
</feature>
<dbReference type="OrthoDB" id="3064516at2759"/>
<dbReference type="PIRSF" id="PIRSF037217">
    <property type="entry name" value="Carboxypeptidase_S"/>
    <property type="match status" value="1"/>
</dbReference>
<feature type="binding site" evidence="7">
    <location>
        <position position="507"/>
    </location>
    <ligand>
        <name>Zn(2+)</name>
        <dbReference type="ChEBI" id="CHEBI:29105"/>
        <label>1</label>
    </ligand>
</feature>
<dbReference type="Gene3D" id="3.40.630.10">
    <property type="entry name" value="Zn peptidases"/>
    <property type="match status" value="1"/>
</dbReference>
<evidence type="ECO:0000256" key="5">
    <source>
        <dbReference type="ARBA" id="ARBA00022833"/>
    </source>
</evidence>
<dbReference type="FunFam" id="3.40.630.10:FF:000027">
    <property type="entry name" value="N-fatty-acyl-amino acid synthase/hydrolase PM20D1"/>
    <property type="match status" value="1"/>
</dbReference>
<feature type="binding site" evidence="7">
    <location>
        <position position="128"/>
    </location>
    <ligand>
        <name>Zn(2+)</name>
        <dbReference type="ChEBI" id="CHEBI:29105"/>
        <label>2</label>
    </ligand>
</feature>
<dbReference type="InterPro" id="IPR011650">
    <property type="entry name" value="Peptidase_M20_dimer"/>
</dbReference>
<proteinExistence type="inferred from homology"/>
<dbReference type="InterPro" id="IPR017141">
    <property type="entry name" value="Pept_M20_carboxypep"/>
</dbReference>
<sequence length="535" mass="59614">MLDIHQVLDDKDCWIPEIPALPEVSSNIYKNIVATLSTVQYQQKCISRFQRAIGVDTETNDDFGTVQDDIRWSKFYNFSAFLKKDFPLVHQHLQLERVNCHGLLYTWKPASERDQDTHFSKPFVLMAHQDTVPVSNKSLAEWKYDPFEGHVDKSGIIYGRGAHDDKNSLISIMEAVELLLKNHFQPKRTVVLAFGFDEEVSGKRGAFEISQVLEQRYGKHGIEFILDEGPGIIDPVAPGGKVAYATVATSEKGYLDVLIEAKGLGGHSSLAGKHTLIGIMAEMIVALETKDPLAPRVSRDSPVIEFLSCQNFSTRDVPLLLRRIRKGDIDAEYDLGLLLQNTSLAVLSRTSQAIDLISGGQKINALPERVSVGINYRIAPGLSLKDIKARITSILEPIAMKYNMTSFFFGSQESVSCSDSELCISQVGKALEPAKMSPQNTKAYSVVFGSVSSALNPIFTETLNVESLVVVPTLMAGNTDTRHFWNLTQNLFRFRPTRIDIRNNGGHTVNEHIYVDDHFASIQFYSSLILRASAM</sequence>
<dbReference type="GO" id="GO:0000328">
    <property type="term" value="C:fungal-type vacuole lumen"/>
    <property type="evidence" value="ECO:0007669"/>
    <property type="project" value="TreeGrafter"/>
</dbReference>
<dbReference type="InterPro" id="IPR002933">
    <property type="entry name" value="Peptidase_M20"/>
</dbReference>
<keyword evidence="10" id="KW-1185">Reference proteome</keyword>
<reference evidence="9 10" key="1">
    <citation type="submission" date="2020-07" db="EMBL/GenBank/DDBJ databases">
        <title>The yeast mating-type switching endonuclease HO is a domesticated member of an unorthodox homing genetic element family.</title>
        <authorList>
            <person name="Coughlan A.Y."/>
            <person name="Lombardi L."/>
            <person name="Braun-Galleani S."/>
            <person name="Martos A.R."/>
            <person name="Galeote V."/>
            <person name="Bigey F."/>
            <person name="Dequin S."/>
            <person name="Byrne K.P."/>
            <person name="Wolfe K.H."/>
        </authorList>
    </citation>
    <scope>NUCLEOTIDE SEQUENCE [LARGE SCALE GENOMIC DNA]</scope>
    <source>
        <strain evidence="9 10">NRRL Y-6702</strain>
    </source>
</reference>
<feature type="binding site" evidence="7">
    <location>
        <position position="227"/>
    </location>
    <ligand>
        <name>Zn(2+)</name>
        <dbReference type="ChEBI" id="CHEBI:29105"/>
        <label>2</label>
    </ligand>
</feature>
<evidence type="ECO:0000256" key="6">
    <source>
        <dbReference type="PIRSR" id="PIRSR037217-1"/>
    </source>
</evidence>
<dbReference type="KEGG" id="zmk:HG535_0C06590"/>
<dbReference type="SUPFAM" id="SSF55031">
    <property type="entry name" value="Bacterial exopeptidase dimerisation domain"/>
    <property type="match status" value="1"/>
</dbReference>
<dbReference type="Proteomes" id="UP000509704">
    <property type="component" value="Chromosome 3"/>
</dbReference>
<dbReference type="CDD" id="cd05674">
    <property type="entry name" value="M20_yscS"/>
    <property type="match status" value="1"/>
</dbReference>
<dbReference type="AlphaFoldDB" id="A0A7H9B1P4"/>
<evidence type="ECO:0000256" key="2">
    <source>
        <dbReference type="ARBA" id="ARBA00022670"/>
    </source>
</evidence>
<evidence type="ECO:0000256" key="3">
    <source>
        <dbReference type="ARBA" id="ARBA00022723"/>
    </source>
</evidence>
<evidence type="ECO:0000256" key="1">
    <source>
        <dbReference type="ARBA" id="ARBA00006247"/>
    </source>
</evidence>
<dbReference type="PANTHER" id="PTHR45962">
    <property type="entry name" value="N-FATTY-ACYL-AMINO ACID SYNTHASE/HYDROLASE PM20D1"/>
    <property type="match status" value="1"/>
</dbReference>
<dbReference type="SUPFAM" id="SSF53187">
    <property type="entry name" value="Zn-dependent exopeptidases"/>
    <property type="match status" value="1"/>
</dbReference>
<evidence type="ECO:0000313" key="10">
    <source>
        <dbReference type="Proteomes" id="UP000509704"/>
    </source>
</evidence>
<accession>A0A7H9B1P4</accession>
<gene>
    <name evidence="9" type="ORF">HG535_0C06590</name>
</gene>
<keyword evidence="5 7" id="KW-0862">Zinc</keyword>